<proteinExistence type="predicted"/>
<feature type="transmembrane region" description="Helical" evidence="1">
    <location>
        <begin position="6"/>
        <end position="25"/>
    </location>
</feature>
<keyword evidence="1" id="KW-0472">Membrane</keyword>
<feature type="transmembrane region" description="Helical" evidence="1">
    <location>
        <begin position="103"/>
        <end position="123"/>
    </location>
</feature>
<name>A0A2W5FCB0_9BACT</name>
<organism evidence="3 4">
    <name type="scientific">Micavibrio aeruginosavorus</name>
    <dbReference type="NCBI Taxonomy" id="349221"/>
    <lineage>
        <taxon>Bacteria</taxon>
        <taxon>Pseudomonadati</taxon>
        <taxon>Bdellovibrionota</taxon>
        <taxon>Bdellovibrionia</taxon>
        <taxon>Bdellovibrionales</taxon>
        <taxon>Pseudobdellovibrionaceae</taxon>
        <taxon>Micavibrio</taxon>
    </lineage>
</organism>
<gene>
    <name evidence="3" type="ORF">DI586_11485</name>
</gene>
<dbReference type="Proteomes" id="UP000249739">
    <property type="component" value="Unassembled WGS sequence"/>
</dbReference>
<protein>
    <recommendedName>
        <fullName evidence="2">EamA domain-containing protein</fullName>
    </recommendedName>
</protein>
<dbReference type="Pfam" id="PF00892">
    <property type="entry name" value="EamA"/>
    <property type="match status" value="1"/>
</dbReference>
<feature type="transmembrane region" description="Helical" evidence="1">
    <location>
        <begin position="77"/>
        <end position="96"/>
    </location>
</feature>
<sequence length="150" mass="16422">MNLVANLWFFLALGSAISWGLGYTYVDKILKDGLNPFLLLTFMVIPQAVAYFIFFMIGRGDLKAQFRLVQEPAMAGALAIAVAAFIAGNALIFSSIQMKNASLANIIEISYPIFVVLFSWLIFKESGVNLYTLLGGLLIFSGVTLILLKS</sequence>
<comment type="caution">
    <text evidence="3">The sequence shown here is derived from an EMBL/GenBank/DDBJ whole genome shotgun (WGS) entry which is preliminary data.</text>
</comment>
<feature type="domain" description="EamA" evidence="2">
    <location>
        <begin position="7"/>
        <end position="147"/>
    </location>
</feature>
<feature type="transmembrane region" description="Helical" evidence="1">
    <location>
        <begin position="37"/>
        <end position="57"/>
    </location>
</feature>
<dbReference type="SUPFAM" id="SSF103481">
    <property type="entry name" value="Multidrug resistance efflux transporter EmrE"/>
    <property type="match status" value="1"/>
</dbReference>
<keyword evidence="1" id="KW-1133">Transmembrane helix</keyword>
<dbReference type="EMBL" id="QFOT01000206">
    <property type="protein sequence ID" value="PZP52988.1"/>
    <property type="molecule type" value="Genomic_DNA"/>
</dbReference>
<dbReference type="InterPro" id="IPR037185">
    <property type="entry name" value="EmrE-like"/>
</dbReference>
<keyword evidence="1" id="KW-0812">Transmembrane</keyword>
<accession>A0A2W5FCB0</accession>
<evidence type="ECO:0000259" key="2">
    <source>
        <dbReference type="Pfam" id="PF00892"/>
    </source>
</evidence>
<dbReference type="GO" id="GO:0016020">
    <property type="term" value="C:membrane"/>
    <property type="evidence" value="ECO:0007669"/>
    <property type="project" value="InterPro"/>
</dbReference>
<evidence type="ECO:0000313" key="4">
    <source>
        <dbReference type="Proteomes" id="UP000249739"/>
    </source>
</evidence>
<dbReference type="InterPro" id="IPR000620">
    <property type="entry name" value="EamA_dom"/>
</dbReference>
<reference evidence="3 4" key="1">
    <citation type="submission" date="2017-08" db="EMBL/GenBank/DDBJ databases">
        <title>Infants hospitalized years apart are colonized by the same room-sourced microbial strains.</title>
        <authorList>
            <person name="Brooks B."/>
            <person name="Olm M.R."/>
            <person name="Firek B.A."/>
            <person name="Baker R."/>
            <person name="Thomas B.C."/>
            <person name="Morowitz M.J."/>
            <person name="Banfield J.F."/>
        </authorList>
    </citation>
    <scope>NUCLEOTIDE SEQUENCE [LARGE SCALE GENOMIC DNA]</scope>
    <source>
        <strain evidence="3">S2_006_000_R2_64</strain>
    </source>
</reference>
<dbReference type="AlphaFoldDB" id="A0A2W5FCB0"/>
<evidence type="ECO:0000313" key="3">
    <source>
        <dbReference type="EMBL" id="PZP52988.1"/>
    </source>
</evidence>
<evidence type="ECO:0000256" key="1">
    <source>
        <dbReference type="SAM" id="Phobius"/>
    </source>
</evidence>
<feature type="transmembrane region" description="Helical" evidence="1">
    <location>
        <begin position="129"/>
        <end position="148"/>
    </location>
</feature>